<name>A0A397JU48_9GLOM</name>
<dbReference type="OrthoDB" id="2482342at2759"/>
<sequence length="108" mass="11958">MNTLTENFCENVHKIQEDLLTISEEAQLIIDCTGVYLALENSVVRIERPANNDALLKYTMDAMTAPEEGYDLTEAVHDHDLEGLASIAANFGRGSSQLKEEMSKVAQN</sequence>
<accession>A0A397JU48</accession>
<keyword evidence="2" id="KW-1185">Reference proteome</keyword>
<dbReference type="EMBL" id="PQFF01000011">
    <property type="protein sequence ID" value="RHZ89576.1"/>
    <property type="molecule type" value="Genomic_DNA"/>
</dbReference>
<evidence type="ECO:0000313" key="2">
    <source>
        <dbReference type="Proteomes" id="UP000266861"/>
    </source>
</evidence>
<proteinExistence type="predicted"/>
<gene>
    <name evidence="1" type="ORF">Glove_13g282</name>
</gene>
<dbReference type="Proteomes" id="UP000266861">
    <property type="component" value="Unassembled WGS sequence"/>
</dbReference>
<protein>
    <submittedName>
        <fullName evidence="1">Uncharacterized protein</fullName>
    </submittedName>
</protein>
<organism evidence="1 2">
    <name type="scientific">Diversispora epigaea</name>
    <dbReference type="NCBI Taxonomy" id="1348612"/>
    <lineage>
        <taxon>Eukaryota</taxon>
        <taxon>Fungi</taxon>
        <taxon>Fungi incertae sedis</taxon>
        <taxon>Mucoromycota</taxon>
        <taxon>Glomeromycotina</taxon>
        <taxon>Glomeromycetes</taxon>
        <taxon>Diversisporales</taxon>
        <taxon>Diversisporaceae</taxon>
        <taxon>Diversispora</taxon>
    </lineage>
</organism>
<evidence type="ECO:0000313" key="1">
    <source>
        <dbReference type="EMBL" id="RHZ89576.1"/>
    </source>
</evidence>
<comment type="caution">
    <text evidence="1">The sequence shown here is derived from an EMBL/GenBank/DDBJ whole genome shotgun (WGS) entry which is preliminary data.</text>
</comment>
<reference evidence="1 2" key="1">
    <citation type="submission" date="2018-08" db="EMBL/GenBank/DDBJ databases">
        <title>Genome and evolution of the arbuscular mycorrhizal fungus Diversispora epigaea (formerly Glomus versiforme) and its bacterial endosymbionts.</title>
        <authorList>
            <person name="Sun X."/>
            <person name="Fei Z."/>
            <person name="Harrison M."/>
        </authorList>
    </citation>
    <scope>NUCLEOTIDE SEQUENCE [LARGE SCALE GENOMIC DNA]</scope>
    <source>
        <strain evidence="1 2">IT104</strain>
    </source>
</reference>
<dbReference type="AlphaFoldDB" id="A0A397JU48"/>